<evidence type="ECO:0000256" key="3">
    <source>
        <dbReference type="ARBA" id="ARBA00022461"/>
    </source>
</evidence>
<keyword evidence="5" id="KW-1133">Transmembrane helix</keyword>
<keyword evidence="13" id="KW-1185">Reference proteome</keyword>
<evidence type="ECO:0000256" key="7">
    <source>
        <dbReference type="ARBA" id="ARBA00023065"/>
    </source>
</evidence>
<comment type="subcellular location">
    <subcellularLocation>
        <location evidence="1">Membrane</location>
        <topology evidence="1">Multi-pass membrane protein</topology>
    </subcellularLocation>
</comment>
<proteinExistence type="inferred from homology"/>
<name>A0ABN8N226_9CNID</name>
<keyword evidence="9 11" id="KW-0739">Sodium transport</keyword>
<evidence type="ECO:0000256" key="6">
    <source>
        <dbReference type="ARBA" id="ARBA00023053"/>
    </source>
</evidence>
<keyword evidence="2 11" id="KW-0813">Transport</keyword>
<keyword evidence="10 11" id="KW-0407">Ion channel</keyword>
<dbReference type="Pfam" id="PF00858">
    <property type="entry name" value="ASC"/>
    <property type="match status" value="1"/>
</dbReference>
<dbReference type="Proteomes" id="UP001159405">
    <property type="component" value="Unassembled WGS sequence"/>
</dbReference>
<evidence type="ECO:0000313" key="12">
    <source>
        <dbReference type="EMBL" id="CAH3041186.1"/>
    </source>
</evidence>
<organism evidence="12 13">
    <name type="scientific">Porites lobata</name>
    <dbReference type="NCBI Taxonomy" id="104759"/>
    <lineage>
        <taxon>Eukaryota</taxon>
        <taxon>Metazoa</taxon>
        <taxon>Cnidaria</taxon>
        <taxon>Anthozoa</taxon>
        <taxon>Hexacorallia</taxon>
        <taxon>Scleractinia</taxon>
        <taxon>Fungiina</taxon>
        <taxon>Poritidae</taxon>
        <taxon>Porites</taxon>
    </lineage>
</organism>
<comment type="similarity">
    <text evidence="11">Belongs to the amiloride-sensitive sodium channel (TC 1.A.6) family.</text>
</comment>
<evidence type="ECO:0000256" key="5">
    <source>
        <dbReference type="ARBA" id="ARBA00022989"/>
    </source>
</evidence>
<evidence type="ECO:0000256" key="10">
    <source>
        <dbReference type="ARBA" id="ARBA00023303"/>
    </source>
</evidence>
<dbReference type="Gene3D" id="2.60.470.10">
    <property type="entry name" value="Acid-sensing ion channels like domains"/>
    <property type="match status" value="1"/>
</dbReference>
<comment type="caution">
    <text evidence="12">The sequence shown here is derived from an EMBL/GenBank/DDBJ whole genome shotgun (WGS) entry which is preliminary data.</text>
</comment>
<evidence type="ECO:0000256" key="8">
    <source>
        <dbReference type="ARBA" id="ARBA00023136"/>
    </source>
</evidence>
<dbReference type="EMBL" id="CALNXK010000009">
    <property type="protein sequence ID" value="CAH3041186.1"/>
    <property type="molecule type" value="Genomic_DNA"/>
</dbReference>
<keyword evidence="3 11" id="KW-0894">Sodium channel</keyword>
<dbReference type="PANTHER" id="PTHR11690:SF248">
    <property type="entry name" value="PICKPOCKET 17, ISOFORM A"/>
    <property type="match status" value="1"/>
</dbReference>
<evidence type="ECO:0000256" key="4">
    <source>
        <dbReference type="ARBA" id="ARBA00022692"/>
    </source>
</evidence>
<sequence length="475" mass="53148">SSNVAKKLREFCTETTAHGLGRIASSTSRLERILWSTCLLTAVVSMTYQGISLVSEYLTFPVDVKVELKYTNSQPFPAVVVCNMNSIKKSALKKVMDDNGTVIQLFKNTSMVLFDAGTRRKLINSYKHALLATMNRTLQKSIGHQVEDLILDCEWNGEACGPQNFTYFYNYVFGNCYVFNERKVETNVTAPGSENGLSLVLNIEADDYYEDFSESYGAVVDVTSTMEMHFPEENGYLLAPGQATNIGFTKRIVSRLDKPYEGTSCSKGGDIIYVNRSYSEMASHACKKSCVANNQLRDCGCSGVAYPITPNCDPFDSVQVRCAKEVSREIRLGNIPCNCPQDCRQLILFRLIEYPATVSSAIWPTEGYLSHLLERLGNRAFNTVSDITQARRNLARVDVYYKSMTTEIIQQVPRYEFKDLISNIGGSLGLFAGVSLLTLLEICKLLFDLAGSFCKKFEEKVNSVDPDMKKKKEMT</sequence>
<evidence type="ECO:0000256" key="9">
    <source>
        <dbReference type="ARBA" id="ARBA00023201"/>
    </source>
</evidence>
<dbReference type="InterPro" id="IPR001873">
    <property type="entry name" value="ENaC"/>
</dbReference>
<keyword evidence="4 11" id="KW-0812">Transmembrane</keyword>
<accession>A0ABN8N226</accession>
<evidence type="ECO:0000313" key="13">
    <source>
        <dbReference type="Proteomes" id="UP001159405"/>
    </source>
</evidence>
<dbReference type="PANTHER" id="PTHR11690">
    <property type="entry name" value="AMILORIDE-SENSITIVE SODIUM CHANNEL-RELATED"/>
    <property type="match status" value="1"/>
</dbReference>
<keyword evidence="7 11" id="KW-0406">Ion transport</keyword>
<reference evidence="12 13" key="1">
    <citation type="submission" date="2022-05" db="EMBL/GenBank/DDBJ databases">
        <authorList>
            <consortium name="Genoscope - CEA"/>
            <person name="William W."/>
        </authorList>
    </citation>
    <scope>NUCLEOTIDE SEQUENCE [LARGE SCALE GENOMIC DNA]</scope>
</reference>
<evidence type="ECO:0000256" key="11">
    <source>
        <dbReference type="RuleBase" id="RU000679"/>
    </source>
</evidence>
<gene>
    <name evidence="12" type="ORF">PLOB_00048098</name>
</gene>
<protein>
    <submittedName>
        <fullName evidence="12">Uncharacterized protein</fullName>
    </submittedName>
</protein>
<evidence type="ECO:0000256" key="1">
    <source>
        <dbReference type="ARBA" id="ARBA00004141"/>
    </source>
</evidence>
<feature type="non-terminal residue" evidence="12">
    <location>
        <position position="1"/>
    </location>
</feature>
<dbReference type="Gene3D" id="1.10.287.770">
    <property type="entry name" value="YojJ-like"/>
    <property type="match status" value="1"/>
</dbReference>
<evidence type="ECO:0000256" key="2">
    <source>
        <dbReference type="ARBA" id="ARBA00022448"/>
    </source>
</evidence>
<keyword evidence="8" id="KW-0472">Membrane</keyword>
<dbReference type="PRINTS" id="PR01078">
    <property type="entry name" value="AMINACHANNEL"/>
</dbReference>
<keyword evidence="6" id="KW-0915">Sodium</keyword>